<keyword evidence="5" id="KW-0732">Signal</keyword>
<comment type="subunit">
    <text evidence="9">Heterodimer with GPHA2; this heterodimer interacts with thyroid-stimulating hormone receptor (TSHR), and hence stimulates cAMP production.</text>
</comment>
<keyword evidence="13" id="KW-1185">Reference proteome</keyword>
<protein>
    <recommendedName>
        <fullName evidence="10">Glycoprotein hormone beta-5</fullName>
    </recommendedName>
    <alternativeName>
        <fullName evidence="11">Thyrostimulin subunit beta</fullName>
    </alternativeName>
</protein>
<sequence>MSTVALLILVASRRLLLLLPLLLPLLLLPPPLGAALELRGFVGCAVREFSFVARKPGCRGVRISTDACWGRCETWEKPTLEAPFVEAHHRVCTYNETRPRTVRLPLCRAHVDPHFTFPVAVSCDCQACSTAHTACETF</sequence>
<dbReference type="Pfam" id="PF00007">
    <property type="entry name" value="Cys_knot"/>
    <property type="match status" value="1"/>
</dbReference>
<dbReference type="SUPFAM" id="SSF57501">
    <property type="entry name" value="Cystine-knot cytokines"/>
    <property type="match status" value="1"/>
</dbReference>
<dbReference type="PANTHER" id="PTHR11515:SF14">
    <property type="entry name" value="GLYCOPROTEIN HORMONE BETA-5"/>
    <property type="match status" value="1"/>
</dbReference>
<proteinExistence type="inferred from homology"/>
<keyword evidence="7" id="KW-0325">Glycoprotein</keyword>
<evidence type="ECO:0000256" key="7">
    <source>
        <dbReference type="ARBA" id="ARBA00023180"/>
    </source>
</evidence>
<gene>
    <name evidence="14" type="primary">GPHB5</name>
</gene>
<dbReference type="InterPro" id="IPR029034">
    <property type="entry name" value="Cystine-knot_cytokine"/>
</dbReference>
<evidence type="ECO:0000256" key="4">
    <source>
        <dbReference type="ARBA" id="ARBA00022702"/>
    </source>
</evidence>
<evidence type="ECO:0000259" key="12">
    <source>
        <dbReference type="Pfam" id="PF00007"/>
    </source>
</evidence>
<name>A0AAJ7XD96_PETMA</name>
<dbReference type="Gene3D" id="2.10.90.10">
    <property type="entry name" value="Cystine-knot cytokines"/>
    <property type="match status" value="1"/>
</dbReference>
<dbReference type="InterPro" id="IPR001545">
    <property type="entry name" value="Gonadotropin_bsu"/>
</dbReference>
<dbReference type="FunFam" id="2.10.90.10:FF:000029">
    <property type="entry name" value="glycoprotein hormone beta-5"/>
    <property type="match status" value="1"/>
</dbReference>
<dbReference type="AlphaFoldDB" id="A0AAJ7XD96"/>
<keyword evidence="3" id="KW-0964">Secreted</keyword>
<keyword evidence="4" id="KW-0372">Hormone</keyword>
<reference evidence="14" key="1">
    <citation type="submission" date="2025-08" db="UniProtKB">
        <authorList>
            <consortium name="RefSeq"/>
        </authorList>
    </citation>
    <scope>IDENTIFICATION</scope>
    <source>
        <tissue evidence="14">Sperm</tissue>
    </source>
</reference>
<keyword evidence="6" id="KW-1015">Disulfide bond</keyword>
<feature type="domain" description="Glycoprotein hormone subunit beta" evidence="12">
    <location>
        <begin position="44"/>
        <end position="136"/>
    </location>
</feature>
<dbReference type="GO" id="GO:0005737">
    <property type="term" value="C:cytoplasm"/>
    <property type="evidence" value="ECO:0007669"/>
    <property type="project" value="TreeGrafter"/>
</dbReference>
<comment type="subcellular location">
    <subcellularLocation>
        <location evidence="1">Secreted</location>
    </subcellularLocation>
</comment>
<dbReference type="PANTHER" id="PTHR11515">
    <property type="entry name" value="GLYCOPROTEIN HORMONE BETA CHAIN"/>
    <property type="match status" value="1"/>
</dbReference>
<dbReference type="InterPro" id="IPR006208">
    <property type="entry name" value="Glyco_hormone_CN"/>
</dbReference>
<evidence type="ECO:0000256" key="10">
    <source>
        <dbReference type="ARBA" id="ARBA00068436"/>
    </source>
</evidence>
<evidence type="ECO:0000313" key="14">
    <source>
        <dbReference type="RefSeq" id="XP_032830181.1"/>
    </source>
</evidence>
<dbReference type="Proteomes" id="UP001318040">
    <property type="component" value="Chromosome 53"/>
</dbReference>
<evidence type="ECO:0000256" key="11">
    <source>
        <dbReference type="ARBA" id="ARBA00079540"/>
    </source>
</evidence>
<organism evidence="13 14">
    <name type="scientific">Petromyzon marinus</name>
    <name type="common">Sea lamprey</name>
    <dbReference type="NCBI Taxonomy" id="7757"/>
    <lineage>
        <taxon>Eukaryota</taxon>
        <taxon>Metazoa</taxon>
        <taxon>Chordata</taxon>
        <taxon>Craniata</taxon>
        <taxon>Vertebrata</taxon>
        <taxon>Cyclostomata</taxon>
        <taxon>Hyperoartia</taxon>
        <taxon>Petromyzontiformes</taxon>
        <taxon>Petromyzontidae</taxon>
        <taxon>Petromyzon</taxon>
    </lineage>
</organism>
<dbReference type="SMART" id="SM00068">
    <property type="entry name" value="GHB"/>
    <property type="match status" value="1"/>
</dbReference>
<evidence type="ECO:0000256" key="9">
    <source>
        <dbReference type="ARBA" id="ARBA00064459"/>
    </source>
</evidence>
<evidence type="ECO:0000313" key="13">
    <source>
        <dbReference type="Proteomes" id="UP001318040"/>
    </source>
</evidence>
<evidence type="ECO:0000256" key="8">
    <source>
        <dbReference type="ARBA" id="ARBA00054534"/>
    </source>
</evidence>
<dbReference type="RefSeq" id="XP_032830181.1">
    <property type="nucleotide sequence ID" value="XM_032974290.1"/>
</dbReference>
<dbReference type="CDD" id="cd00069">
    <property type="entry name" value="GHB_like"/>
    <property type="match status" value="1"/>
</dbReference>
<dbReference type="GeneID" id="116953953"/>
<dbReference type="GO" id="GO:0005615">
    <property type="term" value="C:extracellular space"/>
    <property type="evidence" value="ECO:0007669"/>
    <property type="project" value="TreeGrafter"/>
</dbReference>
<dbReference type="GO" id="GO:0005179">
    <property type="term" value="F:hormone activity"/>
    <property type="evidence" value="ECO:0007669"/>
    <property type="project" value="UniProtKB-KW"/>
</dbReference>
<comment type="similarity">
    <text evidence="2">Belongs to the glycoprotein hormones subunit beta family.</text>
</comment>
<dbReference type="GO" id="GO:0002155">
    <property type="term" value="P:regulation of thyroid hormone receptor signaling pathway"/>
    <property type="evidence" value="ECO:0007669"/>
    <property type="project" value="TreeGrafter"/>
</dbReference>
<evidence type="ECO:0000256" key="3">
    <source>
        <dbReference type="ARBA" id="ARBA00022525"/>
    </source>
</evidence>
<evidence type="ECO:0000256" key="5">
    <source>
        <dbReference type="ARBA" id="ARBA00022729"/>
    </source>
</evidence>
<accession>A0AAJ7XD96</accession>
<dbReference type="GO" id="GO:0007186">
    <property type="term" value="P:G protein-coupled receptor signaling pathway"/>
    <property type="evidence" value="ECO:0007669"/>
    <property type="project" value="TreeGrafter"/>
</dbReference>
<comment type="function">
    <text evidence="8">Functions as a heterodimeric glycoprotein hormone with GPHA2 able to bind and activate the thyroid-stimulating hormone receptor (TSHR), leading to increased cAMP production. Plays a central role in controlling thyroid cell metabolism.</text>
</comment>
<evidence type="ECO:0000256" key="1">
    <source>
        <dbReference type="ARBA" id="ARBA00004613"/>
    </source>
</evidence>
<evidence type="ECO:0000256" key="6">
    <source>
        <dbReference type="ARBA" id="ARBA00023157"/>
    </source>
</evidence>
<dbReference type="KEGG" id="pmrn:116953953"/>
<evidence type="ECO:0000256" key="2">
    <source>
        <dbReference type="ARBA" id="ARBA00006552"/>
    </source>
</evidence>